<protein>
    <submittedName>
        <fullName evidence="1">Desiccation-related protein PCC13-62</fullName>
    </submittedName>
</protein>
<dbReference type="PANTHER" id="PTHR31694:SF12">
    <property type="entry name" value="DESICCATION-LIKE PROTEIN"/>
    <property type="match status" value="1"/>
</dbReference>
<evidence type="ECO:0000313" key="2">
    <source>
        <dbReference type="Proteomes" id="UP000092600"/>
    </source>
</evidence>
<dbReference type="InterPro" id="IPR052965">
    <property type="entry name" value="Pigment-catalase-like"/>
</dbReference>
<dbReference type="STRING" id="4615.A0A199VMX4"/>
<reference evidence="1 2" key="1">
    <citation type="journal article" date="2016" name="DNA Res.">
        <title>The draft genome of MD-2 pineapple using hybrid error correction of long reads.</title>
        <authorList>
            <person name="Redwan R.M."/>
            <person name="Saidin A."/>
            <person name="Kumar S.V."/>
        </authorList>
    </citation>
    <scope>NUCLEOTIDE SEQUENCE [LARGE SCALE GENOMIC DNA]</scope>
    <source>
        <strain evidence="2">cv. MD2</strain>
        <tissue evidence="1">Leaf</tissue>
    </source>
</reference>
<proteinExistence type="predicted"/>
<sequence length="326" mass="35870">MGVLNYSVSSASLFLFFVFATIPSPLFAQIFKELSHHHHHHRHRHRGGVHLALPESDVELLEFPLNLEYLEAEFFLWGALGHGLDVVAPNLTEGGPSPVGARKAALDPLILDVVTQFAYQEVGHIRAIKKRVKGFPRPLLDLSATNFAKTVNNALNRELNPPFDPYANGLNFLLASYLIPYVGLTGYVGANPKLKSARAKRLVAGLLAVESAQDTVIRTLLYERLLTKVYPYDFTVAEFTNRASHLRNTLGRSGVKDEGLVVPPVLGAEGKIQGNIIAGDRYSTAYDRSPEEILRIVYASRNASVPGGFYPNGARGQIAESYIKRA</sequence>
<accession>A0A199VMX4</accession>
<dbReference type="AlphaFoldDB" id="A0A199VMX4"/>
<dbReference type="PANTHER" id="PTHR31694">
    <property type="entry name" value="DESICCATION-LIKE PROTEIN"/>
    <property type="match status" value="1"/>
</dbReference>
<organism evidence="1 2">
    <name type="scientific">Ananas comosus</name>
    <name type="common">Pineapple</name>
    <name type="synonym">Ananas ananas</name>
    <dbReference type="NCBI Taxonomy" id="4615"/>
    <lineage>
        <taxon>Eukaryota</taxon>
        <taxon>Viridiplantae</taxon>
        <taxon>Streptophyta</taxon>
        <taxon>Embryophyta</taxon>
        <taxon>Tracheophyta</taxon>
        <taxon>Spermatophyta</taxon>
        <taxon>Magnoliopsida</taxon>
        <taxon>Liliopsida</taxon>
        <taxon>Poales</taxon>
        <taxon>Bromeliaceae</taxon>
        <taxon>Bromelioideae</taxon>
        <taxon>Ananas</taxon>
    </lineage>
</organism>
<comment type="caution">
    <text evidence="1">The sequence shown here is derived from an EMBL/GenBank/DDBJ whole genome shotgun (WGS) entry which is preliminary data.</text>
</comment>
<dbReference type="Pfam" id="PF13668">
    <property type="entry name" value="Ferritin_2"/>
    <property type="match status" value="1"/>
</dbReference>
<name>A0A199VMX4_ANACO</name>
<gene>
    <name evidence="1" type="ORF">ACMD2_13829</name>
</gene>
<dbReference type="EMBL" id="LSRQ01001377">
    <property type="protein sequence ID" value="OAY78070.1"/>
    <property type="molecule type" value="Genomic_DNA"/>
</dbReference>
<evidence type="ECO:0000313" key="1">
    <source>
        <dbReference type="EMBL" id="OAY78070.1"/>
    </source>
</evidence>
<dbReference type="Proteomes" id="UP000092600">
    <property type="component" value="Unassembled WGS sequence"/>
</dbReference>